<proteinExistence type="predicted"/>
<organism evidence="2">
    <name type="scientific">Arundo donax</name>
    <name type="common">Giant reed</name>
    <name type="synonym">Donax arundinaceus</name>
    <dbReference type="NCBI Taxonomy" id="35708"/>
    <lineage>
        <taxon>Eukaryota</taxon>
        <taxon>Viridiplantae</taxon>
        <taxon>Streptophyta</taxon>
        <taxon>Embryophyta</taxon>
        <taxon>Tracheophyta</taxon>
        <taxon>Spermatophyta</taxon>
        <taxon>Magnoliopsida</taxon>
        <taxon>Liliopsida</taxon>
        <taxon>Poales</taxon>
        <taxon>Poaceae</taxon>
        <taxon>PACMAD clade</taxon>
        <taxon>Arundinoideae</taxon>
        <taxon>Arundineae</taxon>
        <taxon>Arundo</taxon>
    </lineage>
</organism>
<feature type="region of interest" description="Disordered" evidence="1">
    <location>
        <begin position="1"/>
        <end position="28"/>
    </location>
</feature>
<name>A0A0A8Y162_ARUDO</name>
<dbReference type="EMBL" id="GBRH01279162">
    <property type="protein sequence ID" value="JAD18733.1"/>
    <property type="molecule type" value="Transcribed_RNA"/>
</dbReference>
<reference evidence="2" key="2">
    <citation type="journal article" date="2015" name="Data Brief">
        <title>Shoot transcriptome of the giant reed, Arundo donax.</title>
        <authorList>
            <person name="Barrero R.A."/>
            <person name="Guerrero F.D."/>
            <person name="Moolhuijzen P."/>
            <person name="Goolsby J.A."/>
            <person name="Tidwell J."/>
            <person name="Bellgard S.E."/>
            <person name="Bellgard M.I."/>
        </authorList>
    </citation>
    <scope>NUCLEOTIDE SEQUENCE</scope>
    <source>
        <tissue evidence="2">Shoot tissue taken approximately 20 cm above the soil surface</tissue>
    </source>
</reference>
<evidence type="ECO:0000313" key="2">
    <source>
        <dbReference type="EMBL" id="JAD18733.1"/>
    </source>
</evidence>
<evidence type="ECO:0000256" key="1">
    <source>
        <dbReference type="SAM" id="MobiDB-lite"/>
    </source>
</evidence>
<accession>A0A0A8Y162</accession>
<reference evidence="2" key="1">
    <citation type="submission" date="2014-09" db="EMBL/GenBank/DDBJ databases">
        <authorList>
            <person name="Magalhaes I.L.F."/>
            <person name="Oliveira U."/>
            <person name="Santos F.R."/>
            <person name="Vidigal T.H.D.A."/>
            <person name="Brescovit A.D."/>
            <person name="Santos A.J."/>
        </authorList>
    </citation>
    <scope>NUCLEOTIDE SEQUENCE</scope>
    <source>
        <tissue evidence="2">Shoot tissue taken approximately 20 cm above the soil surface</tissue>
    </source>
</reference>
<protein>
    <submittedName>
        <fullName evidence="2">Uncharacterized protein</fullName>
    </submittedName>
</protein>
<dbReference type="AlphaFoldDB" id="A0A0A8Y162"/>
<sequence length="28" mass="3047">MQVADRAGYDSQEGYNNKAFSPKQVGVS</sequence>